<keyword evidence="9" id="KW-0812">Transmembrane</keyword>
<dbReference type="SMART" id="SM00255">
    <property type="entry name" value="TIR"/>
    <property type="match status" value="1"/>
</dbReference>
<dbReference type="SUPFAM" id="SSF52058">
    <property type="entry name" value="L domain-like"/>
    <property type="match status" value="1"/>
</dbReference>
<dbReference type="Gene3D" id="3.40.50.10140">
    <property type="entry name" value="Toll/interleukin-1 receptor homology (TIR) domain"/>
    <property type="match status" value="1"/>
</dbReference>
<protein>
    <submittedName>
        <fullName evidence="11">Putative toll-like receptor, P-loop containing nucleoside triphosphate hydrolase</fullName>
    </submittedName>
</protein>
<evidence type="ECO:0000259" key="10">
    <source>
        <dbReference type="PROSITE" id="PS50104"/>
    </source>
</evidence>
<evidence type="ECO:0000256" key="2">
    <source>
        <dbReference type="ARBA" id="ARBA00022614"/>
    </source>
</evidence>
<keyword evidence="2" id="KW-0433">Leucine-rich repeat</keyword>
<comment type="similarity">
    <text evidence="1">Belongs to the disease resistance NB-LRR family.</text>
</comment>
<evidence type="ECO:0000256" key="9">
    <source>
        <dbReference type="SAM" id="Phobius"/>
    </source>
</evidence>
<dbReference type="Gene3D" id="3.40.50.300">
    <property type="entry name" value="P-loop containing nucleotide triphosphate hydrolases"/>
    <property type="match status" value="1"/>
</dbReference>
<keyword evidence="6" id="KW-0067">ATP-binding</keyword>
<comment type="caution">
    <text evidence="11">The sequence shown here is derived from an EMBL/GenBank/DDBJ whole genome shotgun (WGS) entry which is preliminary data.</text>
</comment>
<keyword evidence="5" id="KW-0611">Plant defense</keyword>
<dbReference type="PANTHER" id="PTHR33463">
    <property type="entry name" value="NB-ARC DOMAIN-CONTAINING PROTEIN-RELATED"/>
    <property type="match status" value="1"/>
</dbReference>
<dbReference type="InterPro" id="IPR032675">
    <property type="entry name" value="LRR_dom_sf"/>
</dbReference>
<dbReference type="PRINTS" id="PR00364">
    <property type="entry name" value="DISEASERSIST"/>
</dbReference>
<dbReference type="Gene3D" id="1.10.8.430">
    <property type="entry name" value="Helical domain of apoptotic protease-activating factors"/>
    <property type="match status" value="1"/>
</dbReference>
<gene>
    <name evidence="11" type="ORF">RchiOBHm_Chr3g0473341</name>
</gene>
<keyword evidence="11" id="KW-0378">Hydrolase</keyword>
<dbReference type="Pfam" id="PF23598">
    <property type="entry name" value="LRR_14"/>
    <property type="match status" value="1"/>
</dbReference>
<keyword evidence="4" id="KW-0547">Nucleotide-binding</keyword>
<dbReference type="PROSITE" id="PS50104">
    <property type="entry name" value="TIR"/>
    <property type="match status" value="1"/>
</dbReference>
<dbReference type="InterPro" id="IPR003591">
    <property type="entry name" value="Leu-rich_rpt_typical-subtyp"/>
</dbReference>
<dbReference type="InterPro" id="IPR036388">
    <property type="entry name" value="WH-like_DNA-bd_sf"/>
</dbReference>
<dbReference type="Pfam" id="PF01582">
    <property type="entry name" value="TIR"/>
    <property type="match status" value="1"/>
</dbReference>
<evidence type="ECO:0000313" key="12">
    <source>
        <dbReference type="Proteomes" id="UP000238479"/>
    </source>
</evidence>
<keyword evidence="9" id="KW-0472">Membrane</keyword>
<name>A0A2P6RBU5_ROSCH</name>
<dbReference type="PANTHER" id="PTHR33463:SF203">
    <property type="entry name" value="AAA+ ATPASE DOMAIN-CONTAINING PROTEIN"/>
    <property type="match status" value="1"/>
</dbReference>
<dbReference type="Gene3D" id="3.80.10.10">
    <property type="entry name" value="Ribonuclease Inhibitor"/>
    <property type="match status" value="1"/>
</dbReference>
<dbReference type="InterPro" id="IPR057135">
    <property type="entry name" value="At4g27190-like_LRR"/>
</dbReference>
<evidence type="ECO:0000256" key="8">
    <source>
        <dbReference type="SAM" id="MobiDB-lite"/>
    </source>
</evidence>
<feature type="domain" description="TIR" evidence="10">
    <location>
        <begin position="129"/>
        <end position="295"/>
    </location>
</feature>
<dbReference type="Gramene" id="PRQ43902">
    <property type="protein sequence ID" value="PRQ43902"/>
    <property type="gene ID" value="RchiOBHm_Chr3g0473341"/>
</dbReference>
<dbReference type="GO" id="GO:0016787">
    <property type="term" value="F:hydrolase activity"/>
    <property type="evidence" value="ECO:0007669"/>
    <property type="project" value="UniProtKB-KW"/>
</dbReference>
<dbReference type="GO" id="GO:0006952">
    <property type="term" value="P:defense response"/>
    <property type="evidence" value="ECO:0007669"/>
    <property type="project" value="UniProtKB-KW"/>
</dbReference>
<dbReference type="InterPro" id="IPR035897">
    <property type="entry name" value="Toll_tir_struct_dom_sf"/>
</dbReference>
<keyword evidence="3" id="KW-0677">Repeat</keyword>
<proteinExistence type="inferred from homology"/>
<dbReference type="Pfam" id="PF00931">
    <property type="entry name" value="NB-ARC"/>
    <property type="match status" value="1"/>
</dbReference>
<sequence length="1230" mass="139727">MEFYQYVFETMRMIIVISAVMVQWFGGIACLKWIWKNWFIIVVIVTWNVIASLGWIWKSRFSYTFETPEQISEGNQELVDVVETPEPISEDHQELLDVVETPDPISEDHQEPVDVDASSSSAESPAPTWKHDVFLSFRGEDTRKSITFSLYNRLQKRRIKTFMDDPDLQRGDVISSALPTAIKESRFAIVVLSQNYASSTWCLEELRHICECMKGDNNRILPLFYNVDPTDVRRQKSSFGDALTKHENSRRHGEKVQQWRDALTKVANFAGWHSATFKNDEELLVQIVEEVCNKLRPTEPVLKVSLGDFEEFAATKEAIDKVMEALKDGEATTIGVYGMGGVGKTAMVKHVGVQAEEKKLFNKAIMAAVSQQPDLKKIQQEFAETLGLEFKGTTEIVRARELKEKIMRETGILIILDDIWQTIKFSDIGIPSHKELQTCNSKVLMTTRSFKVCHSMGSHAKIPLNTLSKGDSWRLFVREAGISSDKSSNFCDVASEVARECAGLPMALIAVARALRGEGLDGWKEAARQLKASQPPIPEDEGDVFKCIKLSYDYLKSNDSKSCFLLCCLFPEDYDIPIEYLFKYGMFQGSNLLRARERTHSVVKALKDSSLLLDGRYDGLVRMHDVIRDMAMRISLSEGPRFWVIKDGYEMKNWPNYAISIKHNSKLPKELVCPNLQILLLQARSLKEIPKYFFASQNELRVLDLSYNDISLLPQSISFLTNLRALYLDHCKNITDISVIGKLHKLEILKMKSNGLRELPREIGQLTNLRMLDVSVSESFFPKIFSRYRDGCISTIPSKVISKLHKLEELYMQYCGFWGWGSKIDGEGEETNIGFDELAGLSYLSILKVCISDANCIPKRVKVQPNWDYFDIKISSRQRDNMKLQSGHNCRTLSLDSTDTTIGTFPDWFVNAGVKNTERLRYEECKNLSNILVEYDRGKLHGLKFLSVIGRCDKLKELMDANHAITCVPDMPVFENLEELYLENLGDLKKLCVGELPPGSLRSLKLLEVSRCPNLGNVLLPSKLLQKLPNLGKLICETIGVEYVFGCEGFEPDQTNLREMELMDLDAVISICNGPAPRGMFQALKELVIDGCNFQGSLFTFDVAQCLFQLEDLYVSHCRVLERVIEARRETVNSKKTVLPKLKNLCLVYLPKLYEGSATIDFECPSLENLCLTGCPHLSFPCSASDFFHSRKQALFNDPLLGNRIPKLIEKQLQNSMRLCRGLEVIYAEP</sequence>
<dbReference type="GO" id="GO:0007165">
    <property type="term" value="P:signal transduction"/>
    <property type="evidence" value="ECO:0007669"/>
    <property type="project" value="InterPro"/>
</dbReference>
<evidence type="ECO:0000313" key="11">
    <source>
        <dbReference type="EMBL" id="PRQ43902.1"/>
    </source>
</evidence>
<reference evidence="11 12" key="1">
    <citation type="journal article" date="2018" name="Nat. Genet.">
        <title>The Rosa genome provides new insights in the design of modern roses.</title>
        <authorList>
            <person name="Bendahmane M."/>
        </authorList>
    </citation>
    <scope>NUCLEOTIDE SEQUENCE [LARGE SCALE GENOMIC DNA]</scope>
    <source>
        <strain evidence="12">cv. Old Blush</strain>
    </source>
</reference>
<dbReference type="GO" id="GO:0005524">
    <property type="term" value="F:ATP binding"/>
    <property type="evidence" value="ECO:0007669"/>
    <property type="project" value="UniProtKB-KW"/>
</dbReference>
<evidence type="ECO:0000256" key="7">
    <source>
        <dbReference type="ARBA" id="ARBA00023027"/>
    </source>
</evidence>
<evidence type="ECO:0000256" key="3">
    <source>
        <dbReference type="ARBA" id="ARBA00022737"/>
    </source>
</evidence>
<accession>A0A2P6RBU5</accession>
<evidence type="ECO:0000256" key="1">
    <source>
        <dbReference type="ARBA" id="ARBA00008894"/>
    </source>
</evidence>
<keyword evidence="7" id="KW-0520">NAD</keyword>
<feature type="region of interest" description="Disordered" evidence="8">
    <location>
        <begin position="107"/>
        <end position="126"/>
    </location>
</feature>
<feature type="transmembrane region" description="Helical" evidence="9">
    <location>
        <begin position="38"/>
        <end position="57"/>
    </location>
</feature>
<dbReference type="OrthoDB" id="6019866at2759"/>
<keyword evidence="9" id="KW-1133">Transmembrane helix</keyword>
<keyword evidence="11" id="KW-0675">Receptor</keyword>
<evidence type="ECO:0000256" key="4">
    <source>
        <dbReference type="ARBA" id="ARBA00022741"/>
    </source>
</evidence>
<dbReference type="InterPro" id="IPR042197">
    <property type="entry name" value="Apaf_helical"/>
</dbReference>
<dbReference type="FunFam" id="3.40.50.10140:FF:000007">
    <property type="entry name" value="Disease resistance protein (TIR-NBS-LRR class)"/>
    <property type="match status" value="1"/>
</dbReference>
<feature type="compositionally biased region" description="Low complexity" evidence="8">
    <location>
        <begin position="115"/>
        <end position="126"/>
    </location>
</feature>
<dbReference type="SUPFAM" id="SSF52200">
    <property type="entry name" value="Toll/Interleukin receptor TIR domain"/>
    <property type="match status" value="1"/>
</dbReference>
<dbReference type="InterPro" id="IPR001611">
    <property type="entry name" value="Leu-rich_rpt"/>
</dbReference>
<dbReference type="SMART" id="SM00369">
    <property type="entry name" value="LRR_TYP"/>
    <property type="match status" value="2"/>
</dbReference>
<dbReference type="InterPro" id="IPR050905">
    <property type="entry name" value="Plant_NBS-LRR"/>
</dbReference>
<dbReference type="InterPro" id="IPR000157">
    <property type="entry name" value="TIR_dom"/>
</dbReference>
<keyword evidence="12" id="KW-1185">Reference proteome</keyword>
<organism evidence="11 12">
    <name type="scientific">Rosa chinensis</name>
    <name type="common">China rose</name>
    <dbReference type="NCBI Taxonomy" id="74649"/>
    <lineage>
        <taxon>Eukaryota</taxon>
        <taxon>Viridiplantae</taxon>
        <taxon>Streptophyta</taxon>
        <taxon>Embryophyta</taxon>
        <taxon>Tracheophyta</taxon>
        <taxon>Spermatophyta</taxon>
        <taxon>Magnoliopsida</taxon>
        <taxon>eudicotyledons</taxon>
        <taxon>Gunneridae</taxon>
        <taxon>Pentapetalae</taxon>
        <taxon>rosids</taxon>
        <taxon>fabids</taxon>
        <taxon>Rosales</taxon>
        <taxon>Rosaceae</taxon>
        <taxon>Rosoideae</taxon>
        <taxon>Rosoideae incertae sedis</taxon>
        <taxon>Rosa</taxon>
    </lineage>
</organism>
<feature type="transmembrane region" description="Helical" evidence="9">
    <location>
        <begin position="12"/>
        <end position="31"/>
    </location>
</feature>
<dbReference type="SUPFAM" id="SSF52540">
    <property type="entry name" value="P-loop containing nucleoside triphosphate hydrolases"/>
    <property type="match status" value="1"/>
</dbReference>
<dbReference type="Gene3D" id="1.10.10.10">
    <property type="entry name" value="Winged helix-like DNA-binding domain superfamily/Winged helix DNA-binding domain"/>
    <property type="match status" value="1"/>
</dbReference>
<evidence type="ECO:0000256" key="5">
    <source>
        <dbReference type="ARBA" id="ARBA00022821"/>
    </source>
</evidence>
<dbReference type="GO" id="GO:0043531">
    <property type="term" value="F:ADP binding"/>
    <property type="evidence" value="ECO:0007669"/>
    <property type="project" value="InterPro"/>
</dbReference>
<dbReference type="Pfam" id="PF23247">
    <property type="entry name" value="LRR_RPS2"/>
    <property type="match status" value="2"/>
</dbReference>
<dbReference type="InterPro" id="IPR027417">
    <property type="entry name" value="P-loop_NTPase"/>
</dbReference>
<dbReference type="InterPro" id="IPR055414">
    <property type="entry name" value="LRR_R13L4/SHOC2-like"/>
</dbReference>
<dbReference type="EMBL" id="PDCK01000041">
    <property type="protein sequence ID" value="PRQ43902.1"/>
    <property type="molecule type" value="Genomic_DNA"/>
</dbReference>
<dbReference type="Proteomes" id="UP000238479">
    <property type="component" value="Chromosome 3"/>
</dbReference>
<evidence type="ECO:0000256" key="6">
    <source>
        <dbReference type="ARBA" id="ARBA00022840"/>
    </source>
</evidence>
<dbReference type="PROSITE" id="PS51450">
    <property type="entry name" value="LRR"/>
    <property type="match status" value="1"/>
</dbReference>
<dbReference type="InterPro" id="IPR002182">
    <property type="entry name" value="NB-ARC"/>
</dbReference>
<dbReference type="AlphaFoldDB" id="A0A2P6RBU5"/>